<evidence type="ECO:0000313" key="5">
    <source>
        <dbReference type="Proteomes" id="UP000604825"/>
    </source>
</evidence>
<dbReference type="GO" id="GO:0016094">
    <property type="term" value="P:polyprenol biosynthetic process"/>
    <property type="evidence" value="ECO:0007669"/>
    <property type="project" value="TreeGrafter"/>
</dbReference>
<dbReference type="CDD" id="cd00475">
    <property type="entry name" value="Cis_IPPS"/>
    <property type="match status" value="1"/>
</dbReference>
<feature type="compositionally biased region" description="Basic residues" evidence="3">
    <location>
        <begin position="262"/>
        <end position="272"/>
    </location>
</feature>
<dbReference type="SUPFAM" id="SSF64005">
    <property type="entry name" value="Undecaprenyl diphosphate synthase"/>
    <property type="match status" value="1"/>
</dbReference>
<dbReference type="GO" id="GO:0045547">
    <property type="term" value="F:ditrans,polycis-polyprenyl diphosphate synthase [(2E,6E)-farnesyl diphosphate specific] activity"/>
    <property type="evidence" value="ECO:0007669"/>
    <property type="project" value="TreeGrafter"/>
</dbReference>
<feature type="region of interest" description="Disordered" evidence="3">
    <location>
        <begin position="261"/>
        <end position="306"/>
    </location>
</feature>
<keyword evidence="2" id="KW-0808">Transferase</keyword>
<proteinExistence type="inferred from homology"/>
<evidence type="ECO:0000256" key="1">
    <source>
        <dbReference type="ARBA" id="ARBA00005432"/>
    </source>
</evidence>
<comment type="similarity">
    <text evidence="1">Belongs to the UPP synthase family.</text>
</comment>
<dbReference type="Gene3D" id="3.40.1180.10">
    <property type="entry name" value="Decaprenyl diphosphate synthase-like"/>
    <property type="match status" value="1"/>
</dbReference>
<dbReference type="AlphaFoldDB" id="A0A811S9E6"/>
<reference evidence="4" key="1">
    <citation type="submission" date="2020-10" db="EMBL/GenBank/DDBJ databases">
        <authorList>
            <person name="Han B."/>
            <person name="Lu T."/>
            <person name="Zhao Q."/>
            <person name="Huang X."/>
            <person name="Zhao Y."/>
        </authorList>
    </citation>
    <scope>NUCLEOTIDE SEQUENCE</scope>
</reference>
<dbReference type="InterPro" id="IPR036424">
    <property type="entry name" value="UPP_synth-like_sf"/>
</dbReference>
<name>A0A811S9E6_9POAL</name>
<accession>A0A811S9E6</accession>
<evidence type="ECO:0008006" key="6">
    <source>
        <dbReference type="Google" id="ProtNLM"/>
    </source>
</evidence>
<protein>
    <recommendedName>
        <fullName evidence="6">Alkyl transferase</fullName>
    </recommendedName>
</protein>
<dbReference type="PANTHER" id="PTHR10291">
    <property type="entry name" value="DEHYDRODOLICHYL DIPHOSPHATE SYNTHASE FAMILY MEMBER"/>
    <property type="match status" value="1"/>
</dbReference>
<gene>
    <name evidence="4" type="ORF">NCGR_LOCUS61642</name>
</gene>
<dbReference type="GO" id="GO:0005783">
    <property type="term" value="C:endoplasmic reticulum"/>
    <property type="evidence" value="ECO:0007669"/>
    <property type="project" value="TreeGrafter"/>
</dbReference>
<dbReference type="InterPro" id="IPR001441">
    <property type="entry name" value="UPP_synth-like"/>
</dbReference>
<feature type="compositionally biased region" description="Low complexity" evidence="3">
    <location>
        <begin position="410"/>
        <end position="431"/>
    </location>
</feature>
<keyword evidence="5" id="KW-1185">Reference proteome</keyword>
<dbReference type="PANTHER" id="PTHR10291:SF43">
    <property type="entry name" value="DEHYDRODOLICHYL DIPHOSPHATE SYNTHASE COMPLEX SUBUNIT DHDDS"/>
    <property type="match status" value="1"/>
</dbReference>
<dbReference type="Proteomes" id="UP000604825">
    <property type="component" value="Unassembled WGS sequence"/>
</dbReference>
<evidence type="ECO:0000313" key="4">
    <source>
        <dbReference type="EMBL" id="CAD6337544.1"/>
    </source>
</evidence>
<evidence type="ECO:0000256" key="2">
    <source>
        <dbReference type="ARBA" id="ARBA00022679"/>
    </source>
</evidence>
<feature type="compositionally biased region" description="Basic and acidic residues" evidence="3">
    <location>
        <begin position="273"/>
        <end position="286"/>
    </location>
</feature>
<feature type="region of interest" description="Disordered" evidence="3">
    <location>
        <begin position="388"/>
        <end position="431"/>
    </location>
</feature>
<dbReference type="EMBL" id="CAJGYO010000018">
    <property type="protein sequence ID" value="CAD6337544.1"/>
    <property type="molecule type" value="Genomic_DNA"/>
</dbReference>
<organism evidence="4 5">
    <name type="scientific">Miscanthus lutarioriparius</name>
    <dbReference type="NCBI Taxonomy" id="422564"/>
    <lineage>
        <taxon>Eukaryota</taxon>
        <taxon>Viridiplantae</taxon>
        <taxon>Streptophyta</taxon>
        <taxon>Embryophyta</taxon>
        <taxon>Tracheophyta</taxon>
        <taxon>Spermatophyta</taxon>
        <taxon>Magnoliopsida</taxon>
        <taxon>Liliopsida</taxon>
        <taxon>Poales</taxon>
        <taxon>Poaceae</taxon>
        <taxon>PACMAD clade</taxon>
        <taxon>Panicoideae</taxon>
        <taxon>Andropogonodae</taxon>
        <taxon>Andropogoneae</taxon>
        <taxon>Saccharinae</taxon>
        <taxon>Miscanthus</taxon>
    </lineage>
</organism>
<evidence type="ECO:0000256" key="3">
    <source>
        <dbReference type="SAM" id="MobiDB-lite"/>
    </source>
</evidence>
<feature type="compositionally biased region" description="Basic residues" evidence="3">
    <location>
        <begin position="391"/>
        <end position="409"/>
    </location>
</feature>
<dbReference type="Pfam" id="PF01255">
    <property type="entry name" value="Prenyltransf"/>
    <property type="match status" value="1"/>
</dbReference>
<sequence>MAGSLISPSPSVDLKAEKPDEMVRNGVLSSLQNFLRKCLIAILSYGPMPKHIAFIMDGNRRYAKFRSMQQGAGHRMGFSALIASLLYCYEMGVKYITVYAFSIDNFKRDPSEVETLMQLMEEKINELLENQSVINKINCKINFWGNLDLLCEPVRLAAQKLMASTAGNTGLVFSVCMPYNSTSEIVNAVSEVCAEKKELLQSEHAGDCNGHAANNGVHSEISVADLDRHMWGPPIATTAPDAGRLVASLPPSSPITVLRRTSLIRKRTKKTATKLERPKKAKKDQADEGSSVQCSPRTRLAAAREAADRAAKAAQLAADKAAVASAAAEAAAAKEAPLETVYQAPRSPNTPTPLETVYQALGSPHTPTRNNCLELVVVNVVNPLGDEATGKRKMTPRRKQLATKIKKTPTKNTPAKKSLAKKTAGTKGKMK</sequence>
<comment type="caution">
    <text evidence="4">The sequence shown here is derived from an EMBL/GenBank/DDBJ whole genome shotgun (WGS) entry which is preliminary data.</text>
</comment>
<dbReference type="NCBIfam" id="TIGR00055">
    <property type="entry name" value="uppS"/>
    <property type="match status" value="1"/>
</dbReference>
<dbReference type="OrthoDB" id="4173905at2759"/>